<evidence type="ECO:0000256" key="14">
    <source>
        <dbReference type="SAM" id="Phobius"/>
    </source>
</evidence>
<feature type="domain" description="PAS" evidence="16">
    <location>
        <begin position="197"/>
        <end position="249"/>
    </location>
</feature>
<evidence type="ECO:0000256" key="11">
    <source>
        <dbReference type="ARBA" id="ARBA00022989"/>
    </source>
</evidence>
<dbReference type="AlphaFoldDB" id="A0A8J3DYK4"/>
<dbReference type="InterPro" id="IPR005467">
    <property type="entry name" value="His_kinase_dom"/>
</dbReference>
<keyword evidence="9 17" id="KW-0418">Kinase</keyword>
<keyword evidence="12" id="KW-0902">Two-component regulatory system</keyword>
<dbReference type="GO" id="GO:0005524">
    <property type="term" value="F:ATP binding"/>
    <property type="evidence" value="ECO:0007669"/>
    <property type="project" value="UniProtKB-KW"/>
</dbReference>
<organism evidence="17 18">
    <name type="scientific">Pseudolysinimonas yzui</name>
    <dbReference type="NCBI Taxonomy" id="2708254"/>
    <lineage>
        <taxon>Bacteria</taxon>
        <taxon>Bacillati</taxon>
        <taxon>Actinomycetota</taxon>
        <taxon>Actinomycetes</taxon>
        <taxon>Micrococcales</taxon>
        <taxon>Microbacteriaceae</taxon>
        <taxon>Pseudolysinimonas</taxon>
    </lineage>
</organism>
<dbReference type="Gene3D" id="1.10.287.130">
    <property type="match status" value="1"/>
</dbReference>
<dbReference type="SUPFAM" id="SSF103190">
    <property type="entry name" value="Sensory domain-like"/>
    <property type="match status" value="1"/>
</dbReference>
<evidence type="ECO:0000256" key="9">
    <source>
        <dbReference type="ARBA" id="ARBA00022777"/>
    </source>
</evidence>
<reference evidence="17" key="1">
    <citation type="journal article" date="2014" name="Int. J. Syst. Evol. Microbiol.">
        <title>Complete genome sequence of Corynebacterium casei LMG S-19264T (=DSM 44701T), isolated from a smear-ripened cheese.</title>
        <authorList>
            <consortium name="US DOE Joint Genome Institute (JGI-PGF)"/>
            <person name="Walter F."/>
            <person name="Albersmeier A."/>
            <person name="Kalinowski J."/>
            <person name="Ruckert C."/>
        </authorList>
    </citation>
    <scope>NUCLEOTIDE SEQUENCE</scope>
    <source>
        <strain evidence="17">CGMCC 1.16548</strain>
    </source>
</reference>
<keyword evidence="7 14" id="KW-0812">Transmembrane</keyword>
<dbReference type="InterPro" id="IPR033463">
    <property type="entry name" value="sCache_3"/>
</dbReference>
<dbReference type="GO" id="GO:0005886">
    <property type="term" value="C:plasma membrane"/>
    <property type="evidence" value="ECO:0007669"/>
    <property type="project" value="UniProtKB-SubCell"/>
</dbReference>
<comment type="caution">
    <text evidence="17">The sequence shown here is derived from an EMBL/GenBank/DDBJ whole genome shotgun (WGS) entry which is preliminary data.</text>
</comment>
<dbReference type="CDD" id="cd00130">
    <property type="entry name" value="PAS"/>
    <property type="match status" value="1"/>
</dbReference>
<reference evidence="17" key="2">
    <citation type="submission" date="2020-09" db="EMBL/GenBank/DDBJ databases">
        <authorList>
            <person name="Sun Q."/>
            <person name="Zhou Y."/>
        </authorList>
    </citation>
    <scope>NUCLEOTIDE SEQUENCE</scope>
    <source>
        <strain evidence="17">CGMCC 1.16548</strain>
    </source>
</reference>
<dbReference type="Gene3D" id="3.30.450.20">
    <property type="entry name" value="PAS domain"/>
    <property type="match status" value="2"/>
</dbReference>
<evidence type="ECO:0000256" key="12">
    <source>
        <dbReference type="ARBA" id="ARBA00023012"/>
    </source>
</evidence>
<dbReference type="InterPro" id="IPR036890">
    <property type="entry name" value="HATPase_C_sf"/>
</dbReference>
<dbReference type="PROSITE" id="PS50109">
    <property type="entry name" value="HIS_KIN"/>
    <property type="match status" value="1"/>
</dbReference>
<evidence type="ECO:0000256" key="5">
    <source>
        <dbReference type="ARBA" id="ARBA00022553"/>
    </source>
</evidence>
<dbReference type="PROSITE" id="PS50112">
    <property type="entry name" value="PAS"/>
    <property type="match status" value="1"/>
</dbReference>
<name>A0A8J3DYK4_9MICO</name>
<dbReference type="SUPFAM" id="SSF55785">
    <property type="entry name" value="PYP-like sensor domain (PAS domain)"/>
    <property type="match status" value="1"/>
</dbReference>
<evidence type="ECO:0000313" key="18">
    <source>
        <dbReference type="Proteomes" id="UP000617531"/>
    </source>
</evidence>
<evidence type="ECO:0000259" key="15">
    <source>
        <dbReference type="PROSITE" id="PS50109"/>
    </source>
</evidence>
<evidence type="ECO:0000256" key="2">
    <source>
        <dbReference type="ARBA" id="ARBA00004651"/>
    </source>
</evidence>
<keyword evidence="13 14" id="KW-0472">Membrane</keyword>
<dbReference type="InterPro" id="IPR013767">
    <property type="entry name" value="PAS_fold"/>
</dbReference>
<comment type="catalytic activity">
    <reaction evidence="1">
        <text>ATP + protein L-histidine = ADP + protein N-phospho-L-histidine.</text>
        <dbReference type="EC" id="2.7.13.3"/>
    </reaction>
</comment>
<accession>A0A8J3DYK4</accession>
<evidence type="ECO:0000256" key="4">
    <source>
        <dbReference type="ARBA" id="ARBA00022475"/>
    </source>
</evidence>
<dbReference type="PANTHER" id="PTHR43547">
    <property type="entry name" value="TWO-COMPONENT HISTIDINE KINASE"/>
    <property type="match status" value="1"/>
</dbReference>
<dbReference type="InterPro" id="IPR039506">
    <property type="entry name" value="SPOB_a"/>
</dbReference>
<proteinExistence type="predicted"/>
<dbReference type="SMART" id="SM00091">
    <property type="entry name" value="PAS"/>
    <property type="match status" value="1"/>
</dbReference>
<dbReference type="Gene3D" id="3.30.565.10">
    <property type="entry name" value="Histidine kinase-like ATPase, C-terminal domain"/>
    <property type="match status" value="1"/>
</dbReference>
<keyword evidence="10" id="KW-0067">ATP-binding</keyword>
<feature type="domain" description="Histidine kinase" evidence="15">
    <location>
        <begin position="414"/>
        <end position="521"/>
    </location>
</feature>
<evidence type="ECO:0000256" key="6">
    <source>
        <dbReference type="ARBA" id="ARBA00022679"/>
    </source>
</evidence>
<dbReference type="GO" id="GO:0006355">
    <property type="term" value="P:regulation of DNA-templated transcription"/>
    <property type="evidence" value="ECO:0007669"/>
    <property type="project" value="InterPro"/>
</dbReference>
<dbReference type="Pfam" id="PF00989">
    <property type="entry name" value="PAS"/>
    <property type="match status" value="1"/>
</dbReference>
<evidence type="ECO:0000256" key="7">
    <source>
        <dbReference type="ARBA" id="ARBA00022692"/>
    </source>
</evidence>
<dbReference type="PRINTS" id="PR00344">
    <property type="entry name" value="BCTRLSENSOR"/>
</dbReference>
<dbReference type="Pfam" id="PF02518">
    <property type="entry name" value="HATPase_c"/>
    <property type="match status" value="1"/>
</dbReference>
<keyword evidence="8" id="KW-0547">Nucleotide-binding</keyword>
<keyword evidence="11 14" id="KW-1133">Transmembrane helix</keyword>
<dbReference type="EC" id="2.7.13.3" evidence="3"/>
<protein>
    <recommendedName>
        <fullName evidence="3">histidine kinase</fullName>
        <ecNumber evidence="3">2.7.13.3</ecNumber>
    </recommendedName>
</protein>
<dbReference type="InterPro" id="IPR029151">
    <property type="entry name" value="Sensor-like_sf"/>
</dbReference>
<dbReference type="Pfam" id="PF14689">
    <property type="entry name" value="SPOB_a"/>
    <property type="match status" value="1"/>
</dbReference>
<sequence>MTLRVQLLLLQVLIVCVVTVGTGVVAGALQERAIRHAYQDRMQAVALSVAHLPAILEALDDDDPAATIQPIAEVIREASDVTYVVVTDAEGIRYSHPNPERIGEMVSTDPSVPLSGEIYVGTQTGTLGTSWRVKVPIWLEDEIVGTVSVGILESDLSDEFVANLYWLLIAMGGSAVLGVLGAALVTAIIRRRIYRLEPREIASLVENRETTLHRLSEGVVTVDEHGTIELVNDAAANLLGAQAADLTGRPAREALGSALVEVLEQGEQEGRLVLADERVLIARSTGTHHSGEAVAATLLLRDHTELHETLRRVDGAQSLTDGLRAQAHEFANAMHVVAGLLEIGRGDEARAFISRRTPGGSIGLRDDATLLDDPELTALLSVKAAQARELGIDLDVSQTGSLERAIDDDLAADLVTILGNLVDNAIEACGVGDRVEVAVDIGATSLGVTVDDSGAGVPEHLRGWIFTEGMSTKGPDGEPKPGRGIGLALVRRVVERRRGSIEVEEAPIGGARFRLVIPRVARRTPRKKPAKAAG</sequence>
<evidence type="ECO:0000256" key="1">
    <source>
        <dbReference type="ARBA" id="ARBA00000085"/>
    </source>
</evidence>
<dbReference type="InterPro" id="IPR035965">
    <property type="entry name" value="PAS-like_dom_sf"/>
</dbReference>
<dbReference type="PANTHER" id="PTHR43547:SF10">
    <property type="entry name" value="SENSOR HISTIDINE KINASE DCUS"/>
    <property type="match status" value="1"/>
</dbReference>
<gene>
    <name evidence="17" type="ORF">GCM10011600_00140</name>
</gene>
<dbReference type="Proteomes" id="UP000617531">
    <property type="component" value="Unassembled WGS sequence"/>
</dbReference>
<keyword evidence="5" id="KW-0597">Phosphoprotein</keyword>
<evidence type="ECO:0000259" key="16">
    <source>
        <dbReference type="PROSITE" id="PS50112"/>
    </source>
</evidence>
<comment type="subcellular location">
    <subcellularLocation>
        <location evidence="2">Cell membrane</location>
        <topology evidence="2">Multi-pass membrane protein</topology>
    </subcellularLocation>
</comment>
<keyword evidence="4" id="KW-1003">Cell membrane</keyword>
<evidence type="ECO:0000313" key="17">
    <source>
        <dbReference type="EMBL" id="GHF03835.1"/>
    </source>
</evidence>
<evidence type="ECO:0000256" key="13">
    <source>
        <dbReference type="ARBA" id="ARBA00023136"/>
    </source>
</evidence>
<keyword evidence="18" id="KW-1185">Reference proteome</keyword>
<dbReference type="InterPro" id="IPR004358">
    <property type="entry name" value="Sig_transdc_His_kin-like_C"/>
</dbReference>
<keyword evidence="6" id="KW-0808">Transferase</keyword>
<dbReference type="GO" id="GO:0000155">
    <property type="term" value="F:phosphorelay sensor kinase activity"/>
    <property type="evidence" value="ECO:0007669"/>
    <property type="project" value="InterPro"/>
</dbReference>
<dbReference type="InterPro" id="IPR000014">
    <property type="entry name" value="PAS"/>
</dbReference>
<evidence type="ECO:0000256" key="3">
    <source>
        <dbReference type="ARBA" id="ARBA00012438"/>
    </source>
</evidence>
<feature type="transmembrane region" description="Helical" evidence="14">
    <location>
        <begin position="164"/>
        <end position="189"/>
    </location>
</feature>
<dbReference type="SUPFAM" id="SSF55890">
    <property type="entry name" value="Sporulation response regulatory protein Spo0B"/>
    <property type="match status" value="1"/>
</dbReference>
<dbReference type="Pfam" id="PF17203">
    <property type="entry name" value="sCache_3_2"/>
    <property type="match status" value="1"/>
</dbReference>
<dbReference type="EMBL" id="BNAI01000001">
    <property type="protein sequence ID" value="GHF03835.1"/>
    <property type="molecule type" value="Genomic_DNA"/>
</dbReference>
<evidence type="ECO:0000256" key="10">
    <source>
        <dbReference type="ARBA" id="ARBA00022840"/>
    </source>
</evidence>
<dbReference type="InterPro" id="IPR003594">
    <property type="entry name" value="HATPase_dom"/>
</dbReference>
<dbReference type="SUPFAM" id="SSF55874">
    <property type="entry name" value="ATPase domain of HSP90 chaperone/DNA topoisomerase II/histidine kinase"/>
    <property type="match status" value="1"/>
</dbReference>
<dbReference type="InterPro" id="IPR016120">
    <property type="entry name" value="Sig_transdc_His_kin_SpoOB"/>
</dbReference>
<dbReference type="SMART" id="SM00387">
    <property type="entry name" value="HATPase_c"/>
    <property type="match status" value="1"/>
</dbReference>
<evidence type="ECO:0000256" key="8">
    <source>
        <dbReference type="ARBA" id="ARBA00022741"/>
    </source>
</evidence>